<dbReference type="SMART" id="SM00941">
    <property type="entry name" value="PYNP_C"/>
    <property type="match status" value="1"/>
</dbReference>
<evidence type="ECO:0000313" key="7">
    <source>
        <dbReference type="Proteomes" id="UP001224674"/>
    </source>
</evidence>
<evidence type="ECO:0000256" key="3">
    <source>
        <dbReference type="ARBA" id="ARBA00022676"/>
    </source>
</evidence>
<dbReference type="Pfam" id="PF07831">
    <property type="entry name" value="PYNP_C"/>
    <property type="match status" value="1"/>
</dbReference>
<protein>
    <submittedName>
        <fullName evidence="6">Thymidine phosphorylase</fullName>
        <ecNumber evidence="6">2.4.2.4</ecNumber>
    </submittedName>
</protein>
<dbReference type="InterPro" id="IPR036320">
    <property type="entry name" value="Glycosyl_Trfase_fam3_N_dom_sf"/>
</dbReference>
<dbReference type="Gene3D" id="3.40.1030.10">
    <property type="entry name" value="Nucleoside phosphorylase/phosphoribosyltransferase catalytic domain"/>
    <property type="match status" value="1"/>
</dbReference>
<comment type="subunit">
    <text evidence="2">Homodimer.</text>
</comment>
<dbReference type="AlphaFoldDB" id="A0AAJ6AJC6"/>
<evidence type="ECO:0000256" key="1">
    <source>
        <dbReference type="ARBA" id="ARBA00006915"/>
    </source>
</evidence>
<dbReference type="PANTHER" id="PTHR10515">
    <property type="entry name" value="THYMIDINE PHOSPHORYLASE"/>
    <property type="match status" value="1"/>
</dbReference>
<sequence length="432" mass="45381">MTSRHFHPVELIATKRDGEALTTEAITWIIERYTAGGLPDEQMSALLMAIYYQGLNTQELHAWTQAMINSGTRMDFSTLGHPTADKHSTGGVGDKITLVLTPLVASYGVAVPQLSGRGLGHTGGTLDKLESIPGYRVNLTPEEMTRQLKDIRAVICAPTAALAPADQKIYALRDATATVESIPLIASSIMSKKIAEGTDSLVLDVKVGSGAFMKDLGSARTLAHTLVRLGTAAQVNTTALVTDMSTPLGRTVGNALEVEESLEVLSGGGPQDVRDLTVALATEMLRAAGITGVNPAEHLDSGAAMDTFAAMVSAQGGDLRATLPTAHHEHQVVADRSGSVTSVDALTVGLIARRLGAGRAQRCDAVQAGAGVRLHVRRGDSVTAGQPVATFYTDDTKLMVSALELTEQMIEIGPDATDTTVPDGVILDRISN</sequence>
<dbReference type="Proteomes" id="UP001224674">
    <property type="component" value="Chromosome"/>
</dbReference>
<dbReference type="PANTHER" id="PTHR10515:SF0">
    <property type="entry name" value="THYMIDINE PHOSPHORYLASE"/>
    <property type="match status" value="1"/>
</dbReference>
<proteinExistence type="inferred from homology"/>
<dbReference type="SUPFAM" id="SSF52418">
    <property type="entry name" value="Nucleoside phosphorylase/phosphoribosyltransferase catalytic domain"/>
    <property type="match status" value="1"/>
</dbReference>
<dbReference type="Gene3D" id="1.20.970.10">
    <property type="entry name" value="Transferase, Pyrimidine Nucleoside Phosphorylase, Chain C"/>
    <property type="match status" value="1"/>
</dbReference>
<evidence type="ECO:0000256" key="2">
    <source>
        <dbReference type="ARBA" id="ARBA00011738"/>
    </source>
</evidence>
<dbReference type="Pfam" id="PF00591">
    <property type="entry name" value="Glycos_transf_3"/>
    <property type="match status" value="1"/>
</dbReference>
<feature type="domain" description="Pyrimidine nucleoside phosphorylase C-terminal" evidence="5">
    <location>
        <begin position="339"/>
        <end position="413"/>
    </location>
</feature>
<organism evidence="6 7">
    <name type="scientific">Auritidibacter ignavus</name>
    <dbReference type="NCBI Taxonomy" id="678932"/>
    <lineage>
        <taxon>Bacteria</taxon>
        <taxon>Bacillati</taxon>
        <taxon>Actinomycetota</taxon>
        <taxon>Actinomycetes</taxon>
        <taxon>Micrococcales</taxon>
        <taxon>Micrococcaceae</taxon>
        <taxon>Auritidibacter</taxon>
    </lineage>
</organism>
<dbReference type="InterPro" id="IPR000053">
    <property type="entry name" value="Thymidine/pyrmidine_PPase"/>
</dbReference>
<dbReference type="InterPro" id="IPR036566">
    <property type="entry name" value="PYNP-like_C_sf"/>
</dbReference>
<dbReference type="InterPro" id="IPR018090">
    <property type="entry name" value="Pyrmidine_PPas_bac/euk"/>
</dbReference>
<dbReference type="InterPro" id="IPR017872">
    <property type="entry name" value="Pyrmidine_PPase_CS"/>
</dbReference>
<keyword evidence="3 6" id="KW-0328">Glycosyltransferase</keyword>
<dbReference type="GO" id="GO:0005829">
    <property type="term" value="C:cytosol"/>
    <property type="evidence" value="ECO:0007669"/>
    <property type="project" value="TreeGrafter"/>
</dbReference>
<dbReference type="GO" id="GO:0006213">
    <property type="term" value="P:pyrimidine nucleoside metabolic process"/>
    <property type="evidence" value="ECO:0007669"/>
    <property type="project" value="InterPro"/>
</dbReference>
<dbReference type="PIRSF" id="PIRSF000478">
    <property type="entry name" value="TP_PyNP"/>
    <property type="match status" value="1"/>
</dbReference>
<evidence type="ECO:0000256" key="4">
    <source>
        <dbReference type="ARBA" id="ARBA00022679"/>
    </source>
</evidence>
<reference evidence="6 7" key="1">
    <citation type="submission" date="2023-03" db="EMBL/GenBank/DDBJ databases">
        <title>Complete genome sequences of several Auritidibacter ignavus strains isolated from ear infections.</title>
        <authorList>
            <person name="Baehr T."/>
            <person name="Baumhoegger A.M."/>
        </authorList>
    </citation>
    <scope>NUCLEOTIDE SEQUENCE [LARGE SCALE GENOMIC DNA]</scope>
    <source>
        <strain evidence="6 7">BABAE-6</strain>
    </source>
</reference>
<dbReference type="SUPFAM" id="SSF54680">
    <property type="entry name" value="Pyrimidine nucleoside phosphorylase C-terminal domain"/>
    <property type="match status" value="1"/>
</dbReference>
<dbReference type="PROSITE" id="PS00647">
    <property type="entry name" value="THYMID_PHOSPHORYLASE"/>
    <property type="match status" value="1"/>
</dbReference>
<dbReference type="NCBIfam" id="TIGR02644">
    <property type="entry name" value="Y_phosphoryl"/>
    <property type="match status" value="1"/>
</dbReference>
<dbReference type="NCBIfam" id="NF004490">
    <property type="entry name" value="PRK05820.1"/>
    <property type="match status" value="1"/>
</dbReference>
<gene>
    <name evidence="6" type="ORF">QDX21_06205</name>
</gene>
<dbReference type="Pfam" id="PF02885">
    <property type="entry name" value="Glycos_trans_3N"/>
    <property type="match status" value="1"/>
</dbReference>
<dbReference type="FunFam" id="3.40.1030.10:FF:000003">
    <property type="entry name" value="Pyrimidine-nucleoside phosphorylase"/>
    <property type="match status" value="1"/>
</dbReference>
<dbReference type="GO" id="GO:0009032">
    <property type="term" value="F:thymidine phosphorylase activity"/>
    <property type="evidence" value="ECO:0007669"/>
    <property type="project" value="UniProtKB-EC"/>
</dbReference>
<dbReference type="EMBL" id="CP122566">
    <property type="protein sequence ID" value="WGH94370.1"/>
    <property type="molecule type" value="Genomic_DNA"/>
</dbReference>
<dbReference type="EC" id="2.4.2.4" evidence="6"/>
<keyword evidence="7" id="KW-1185">Reference proteome</keyword>
<evidence type="ECO:0000313" key="6">
    <source>
        <dbReference type="EMBL" id="WGH94370.1"/>
    </source>
</evidence>
<dbReference type="InterPro" id="IPR017459">
    <property type="entry name" value="Glycosyl_Trfase_fam3_N_dom"/>
</dbReference>
<comment type="similarity">
    <text evidence="1">Belongs to the thymidine/pyrimidine-nucleoside phosphorylase family.</text>
</comment>
<dbReference type="InterPro" id="IPR000312">
    <property type="entry name" value="Glycosyl_Trfase_fam3"/>
</dbReference>
<dbReference type="GO" id="GO:0004645">
    <property type="term" value="F:1,4-alpha-oligoglucan phosphorylase activity"/>
    <property type="evidence" value="ECO:0007669"/>
    <property type="project" value="InterPro"/>
</dbReference>
<name>A0AAJ6AJC6_9MICC</name>
<dbReference type="Gene3D" id="3.90.1170.30">
    <property type="entry name" value="Pyrimidine nucleoside phosphorylase-like, C-terminal domain"/>
    <property type="match status" value="1"/>
</dbReference>
<dbReference type="InterPro" id="IPR035902">
    <property type="entry name" value="Nuc_phospho_transferase"/>
</dbReference>
<evidence type="ECO:0000259" key="5">
    <source>
        <dbReference type="SMART" id="SM00941"/>
    </source>
</evidence>
<dbReference type="GO" id="GO:0006206">
    <property type="term" value="P:pyrimidine nucleobase metabolic process"/>
    <property type="evidence" value="ECO:0007669"/>
    <property type="project" value="InterPro"/>
</dbReference>
<dbReference type="InterPro" id="IPR013102">
    <property type="entry name" value="PYNP_C"/>
</dbReference>
<dbReference type="RefSeq" id="WP_279675389.1">
    <property type="nucleotide sequence ID" value="NZ_CP122566.1"/>
</dbReference>
<keyword evidence="4 6" id="KW-0808">Transferase</keyword>
<dbReference type="SUPFAM" id="SSF47648">
    <property type="entry name" value="Nucleoside phosphorylase/phosphoribosyltransferase N-terminal domain"/>
    <property type="match status" value="1"/>
</dbReference>
<accession>A0AAJ6AJC6</accession>